<dbReference type="GO" id="GO:0004089">
    <property type="term" value="F:carbonate dehydratase activity"/>
    <property type="evidence" value="ECO:0007669"/>
    <property type="project" value="UniProtKB-EC"/>
</dbReference>
<dbReference type="SUPFAM" id="SSF53056">
    <property type="entry name" value="beta-carbonic anhydrase, cab"/>
    <property type="match status" value="1"/>
</dbReference>
<name>A0A1W1E2R2_9ZZZZ</name>
<dbReference type="EC" id="4.2.1.1" evidence="2"/>
<dbReference type="GO" id="GO:0008270">
    <property type="term" value="F:zinc ion binding"/>
    <property type="evidence" value="ECO:0007669"/>
    <property type="project" value="InterPro"/>
</dbReference>
<comment type="similarity">
    <text evidence="1">Belongs to the beta-class carbonic anhydrase family.</text>
</comment>
<dbReference type="InterPro" id="IPR001765">
    <property type="entry name" value="Carbonic_anhydrase"/>
</dbReference>
<evidence type="ECO:0000313" key="2">
    <source>
        <dbReference type="EMBL" id="SFV88252.1"/>
    </source>
</evidence>
<gene>
    <name evidence="2" type="ORF">MNB_SUP05-SYMBIONT-7-212</name>
</gene>
<keyword evidence="2" id="KW-0456">Lyase</keyword>
<accession>A0A1W1E2R2</accession>
<protein>
    <submittedName>
        <fullName evidence="2">Carbonic anhydrase</fullName>
        <ecNumber evidence="2">4.2.1.1</ecNumber>
    </submittedName>
</protein>
<dbReference type="Gene3D" id="3.40.1050.10">
    <property type="entry name" value="Carbonic anhydrase"/>
    <property type="match status" value="1"/>
</dbReference>
<proteinExistence type="inferred from homology"/>
<organism evidence="2">
    <name type="scientific">hydrothermal vent metagenome</name>
    <dbReference type="NCBI Taxonomy" id="652676"/>
    <lineage>
        <taxon>unclassified sequences</taxon>
        <taxon>metagenomes</taxon>
        <taxon>ecological metagenomes</taxon>
    </lineage>
</organism>
<dbReference type="InterPro" id="IPR036874">
    <property type="entry name" value="Carbonic_anhydrase_sf"/>
</dbReference>
<sequence>MNVKQVQQKLIKGNQRFVNNQTIRAEFLPQQNEPEPQKPFAIVLGCSDSRVPIETIFDQGFGDLFIIRIAGNIIAPSQIGSIEFAVSMYQTPLVVVLGHTHCGAVSASIDAHKNKNNLSTGVHSITKRIQPVIDSIIEKNPDYSHEDLVCQVVDANIEQSVLQLQQSSEIIRTAMESDQLDIVGAKYILKTGEVTFFPAQSKKI</sequence>
<reference evidence="2" key="1">
    <citation type="submission" date="2016-10" db="EMBL/GenBank/DDBJ databases">
        <authorList>
            <person name="de Groot N.N."/>
        </authorList>
    </citation>
    <scope>NUCLEOTIDE SEQUENCE</scope>
</reference>
<dbReference type="AlphaFoldDB" id="A0A1W1E2R2"/>
<dbReference type="PANTHER" id="PTHR11002">
    <property type="entry name" value="CARBONIC ANHYDRASE"/>
    <property type="match status" value="1"/>
</dbReference>
<dbReference type="EMBL" id="FPIA01000024">
    <property type="protein sequence ID" value="SFV88252.1"/>
    <property type="molecule type" value="Genomic_DNA"/>
</dbReference>
<dbReference type="Pfam" id="PF00484">
    <property type="entry name" value="Pro_CA"/>
    <property type="match status" value="1"/>
</dbReference>
<dbReference type="SMART" id="SM00947">
    <property type="entry name" value="Pro_CA"/>
    <property type="match status" value="1"/>
</dbReference>
<evidence type="ECO:0000256" key="1">
    <source>
        <dbReference type="ARBA" id="ARBA00006217"/>
    </source>
</evidence>
<dbReference type="PANTHER" id="PTHR11002:SF79">
    <property type="entry name" value="CARBONIC ANHYDRASE 2"/>
    <property type="match status" value="1"/>
</dbReference>